<protein>
    <submittedName>
        <fullName evidence="3">Uncharacterized protein LOC112680292 isoform X1</fullName>
    </submittedName>
</protein>
<feature type="region of interest" description="Disordered" evidence="1">
    <location>
        <begin position="1"/>
        <end position="34"/>
    </location>
</feature>
<sequence>MSRRKMRTHSFPASDEGGENEQIKQKDQEDDDKIFCSSKTQAPFNLPVFEAVVSTTMVCILSNNPQSCKLSYTADDISNPVPPVSPGTPRSCSKLGAMATIGKRSTFALPIISEANVITFKISH</sequence>
<evidence type="ECO:0000313" key="2">
    <source>
        <dbReference type="Proteomes" id="UP000694846"/>
    </source>
</evidence>
<dbReference type="GeneID" id="112680292"/>
<dbReference type="RefSeq" id="XP_025406117.1">
    <property type="nucleotide sequence ID" value="XM_025550332.1"/>
</dbReference>
<proteinExistence type="predicted"/>
<gene>
    <name evidence="3" type="primary">LOC112680292</name>
</gene>
<organism evidence="2 3">
    <name type="scientific">Sipha flava</name>
    <name type="common">yellow sugarcane aphid</name>
    <dbReference type="NCBI Taxonomy" id="143950"/>
    <lineage>
        <taxon>Eukaryota</taxon>
        <taxon>Metazoa</taxon>
        <taxon>Ecdysozoa</taxon>
        <taxon>Arthropoda</taxon>
        <taxon>Hexapoda</taxon>
        <taxon>Insecta</taxon>
        <taxon>Pterygota</taxon>
        <taxon>Neoptera</taxon>
        <taxon>Paraneoptera</taxon>
        <taxon>Hemiptera</taxon>
        <taxon>Sternorrhyncha</taxon>
        <taxon>Aphidomorpha</taxon>
        <taxon>Aphidoidea</taxon>
        <taxon>Aphididae</taxon>
        <taxon>Sipha</taxon>
    </lineage>
</organism>
<dbReference type="Proteomes" id="UP000694846">
    <property type="component" value="Unplaced"/>
</dbReference>
<name>A0A8B8F714_9HEMI</name>
<dbReference type="AlphaFoldDB" id="A0A8B8F714"/>
<keyword evidence="2" id="KW-1185">Reference proteome</keyword>
<evidence type="ECO:0000256" key="1">
    <source>
        <dbReference type="SAM" id="MobiDB-lite"/>
    </source>
</evidence>
<reference evidence="3" key="1">
    <citation type="submission" date="2025-08" db="UniProtKB">
        <authorList>
            <consortium name="RefSeq"/>
        </authorList>
    </citation>
    <scope>IDENTIFICATION</scope>
    <source>
        <tissue evidence="3">Whole body</tissue>
    </source>
</reference>
<evidence type="ECO:0000313" key="3">
    <source>
        <dbReference type="RefSeq" id="XP_025406117.1"/>
    </source>
</evidence>
<accession>A0A8B8F714</accession>